<protein>
    <submittedName>
        <fullName evidence="3">Dctp deaminase</fullName>
    </submittedName>
</protein>
<dbReference type="GO" id="GO:0008829">
    <property type="term" value="F:dCTP deaminase activity"/>
    <property type="evidence" value="ECO:0007669"/>
    <property type="project" value="InterPro"/>
</dbReference>
<dbReference type="PANTHER" id="PTHR42680">
    <property type="entry name" value="DCTP DEAMINASE"/>
    <property type="match status" value="1"/>
</dbReference>
<accession>A0A9Q0LSS3</accession>
<evidence type="ECO:0000256" key="2">
    <source>
        <dbReference type="ARBA" id="ARBA00023080"/>
    </source>
</evidence>
<dbReference type="GO" id="GO:0006229">
    <property type="term" value="P:dUTP biosynthetic process"/>
    <property type="evidence" value="ECO:0007669"/>
    <property type="project" value="InterPro"/>
</dbReference>
<keyword evidence="4" id="KW-1185">Reference proteome</keyword>
<dbReference type="SUPFAM" id="SSF51283">
    <property type="entry name" value="dUTPase-like"/>
    <property type="match status" value="1"/>
</dbReference>
<dbReference type="AlphaFoldDB" id="A0A9Q0LSS3"/>
<evidence type="ECO:0000256" key="1">
    <source>
        <dbReference type="ARBA" id="ARBA00022801"/>
    </source>
</evidence>
<dbReference type="Gene3D" id="2.70.40.10">
    <property type="match status" value="1"/>
</dbReference>
<evidence type="ECO:0000313" key="4">
    <source>
        <dbReference type="Proteomes" id="UP001149090"/>
    </source>
</evidence>
<comment type="caution">
    <text evidence="3">The sequence shown here is derived from an EMBL/GenBank/DDBJ whole genome shotgun (WGS) entry which is preliminary data.</text>
</comment>
<dbReference type="CDD" id="cd07557">
    <property type="entry name" value="trimeric_dUTPase"/>
    <property type="match status" value="1"/>
</dbReference>
<name>A0A9Q0LSS3_ANAIG</name>
<proteinExistence type="predicted"/>
<gene>
    <name evidence="3" type="ORF">M0811_05303</name>
</gene>
<dbReference type="Proteomes" id="UP001149090">
    <property type="component" value="Unassembled WGS sequence"/>
</dbReference>
<keyword evidence="2" id="KW-0546">Nucleotide metabolism</keyword>
<reference evidence="3" key="1">
    <citation type="submission" date="2022-10" db="EMBL/GenBank/DDBJ databases">
        <title>Novel sulphate-reducing endosymbionts in the free-living metamonad Anaeramoeba.</title>
        <authorList>
            <person name="Jerlstrom-Hultqvist J."/>
            <person name="Cepicka I."/>
            <person name="Gallot-Lavallee L."/>
            <person name="Salas-Leiva D."/>
            <person name="Curtis B.A."/>
            <person name="Zahonova K."/>
            <person name="Pipaliya S."/>
            <person name="Dacks J."/>
            <person name="Roger A.J."/>
        </authorList>
    </citation>
    <scope>NUCLEOTIDE SEQUENCE</scope>
    <source>
        <strain evidence="3">BMAN</strain>
    </source>
</reference>
<dbReference type="InterPro" id="IPR036157">
    <property type="entry name" value="dUTPase-like_sf"/>
</dbReference>
<dbReference type="OrthoDB" id="2304873at2759"/>
<dbReference type="InterPro" id="IPR011962">
    <property type="entry name" value="dCTP_deaminase"/>
</dbReference>
<sequence length="182" mass="20362">MSNTVPEQISGSVLSAENILLAIENGDLSVSPFEKDNIHGASLDLRLGKEFRIYKEPENIVSVKEDADYKKITDKIVLDDKNKYYDLKPQTSCLGVTKESLKLSNKICAFLSGRSRFARIGLFIHFSSNFIQPGIEGPVVLEIFNSSNHTLRLFPDVCVCQVIFLETKGEAAYNGQFQKQIL</sequence>
<dbReference type="EMBL" id="JAPDFW010000055">
    <property type="protein sequence ID" value="KAJ5078046.1"/>
    <property type="molecule type" value="Genomic_DNA"/>
</dbReference>
<dbReference type="InterPro" id="IPR033704">
    <property type="entry name" value="dUTPase_trimeric"/>
</dbReference>
<dbReference type="NCBIfam" id="TIGR02274">
    <property type="entry name" value="dCTP_deam"/>
    <property type="match status" value="1"/>
</dbReference>
<dbReference type="Pfam" id="PF22769">
    <property type="entry name" value="DCD"/>
    <property type="match status" value="1"/>
</dbReference>
<organism evidence="3 4">
    <name type="scientific">Anaeramoeba ignava</name>
    <name type="common">Anaerobic marine amoeba</name>
    <dbReference type="NCBI Taxonomy" id="1746090"/>
    <lineage>
        <taxon>Eukaryota</taxon>
        <taxon>Metamonada</taxon>
        <taxon>Anaeramoebidae</taxon>
        <taxon>Anaeramoeba</taxon>
    </lineage>
</organism>
<dbReference type="OMA" id="PVESMMW"/>
<dbReference type="PANTHER" id="PTHR42680:SF3">
    <property type="entry name" value="DCTP DEAMINASE"/>
    <property type="match status" value="1"/>
</dbReference>
<keyword evidence="1" id="KW-0378">Hydrolase</keyword>
<evidence type="ECO:0000313" key="3">
    <source>
        <dbReference type="EMBL" id="KAJ5078046.1"/>
    </source>
</evidence>